<evidence type="ECO:0000256" key="1">
    <source>
        <dbReference type="SAM" id="SignalP"/>
    </source>
</evidence>
<name>A0ABR6ESS9_9SPHI</name>
<proteinExistence type="predicted"/>
<sequence length="145" mass="17026">MMNKARYKKYLPFLCLCILAFVPQEMMAQTFRYPQIFDFWSDSSSLHPQMLKKKGFSEVYSGPKKQGGFLSLYHNKQAQEYLFINYTDSGKTTTITYYLPTKAKYLNLQVEKKNLKAGEEIKPFGTTTYNDGKKYYQIGFMRSIH</sequence>
<dbReference type="Proteomes" id="UP000636110">
    <property type="component" value="Unassembled WGS sequence"/>
</dbReference>
<accession>A0ABR6ESS9</accession>
<feature type="chain" id="PRO_5047406432" evidence="1">
    <location>
        <begin position="29"/>
        <end position="145"/>
    </location>
</feature>
<organism evidence="2 3">
    <name type="scientific">Pedobacter gandavensis</name>
    <dbReference type="NCBI Taxonomy" id="2679963"/>
    <lineage>
        <taxon>Bacteria</taxon>
        <taxon>Pseudomonadati</taxon>
        <taxon>Bacteroidota</taxon>
        <taxon>Sphingobacteriia</taxon>
        <taxon>Sphingobacteriales</taxon>
        <taxon>Sphingobacteriaceae</taxon>
        <taxon>Pedobacter</taxon>
    </lineage>
</organism>
<dbReference type="EMBL" id="WNXC01000001">
    <property type="protein sequence ID" value="MBB2148314.1"/>
    <property type="molecule type" value="Genomic_DNA"/>
</dbReference>
<dbReference type="RefSeq" id="WP_182954118.1">
    <property type="nucleotide sequence ID" value="NZ_WNXC01000001.1"/>
</dbReference>
<reference evidence="2 3" key="1">
    <citation type="submission" date="2019-11" db="EMBL/GenBank/DDBJ databases">
        <title>Description of Pedobacter sp. LMG 31462T.</title>
        <authorList>
            <person name="Carlier A."/>
            <person name="Qi S."/>
            <person name="Vandamme P."/>
        </authorList>
    </citation>
    <scope>NUCLEOTIDE SEQUENCE [LARGE SCALE GENOMIC DNA]</scope>
    <source>
        <strain evidence="2 3">LMG 31462</strain>
    </source>
</reference>
<feature type="signal peptide" evidence="1">
    <location>
        <begin position="1"/>
        <end position="28"/>
    </location>
</feature>
<protein>
    <submittedName>
        <fullName evidence="2">Uncharacterized protein</fullName>
    </submittedName>
</protein>
<evidence type="ECO:0000313" key="3">
    <source>
        <dbReference type="Proteomes" id="UP000636110"/>
    </source>
</evidence>
<evidence type="ECO:0000313" key="2">
    <source>
        <dbReference type="EMBL" id="MBB2148314.1"/>
    </source>
</evidence>
<keyword evidence="3" id="KW-1185">Reference proteome</keyword>
<keyword evidence="1" id="KW-0732">Signal</keyword>
<gene>
    <name evidence="2" type="ORF">GM920_05265</name>
</gene>
<comment type="caution">
    <text evidence="2">The sequence shown here is derived from an EMBL/GenBank/DDBJ whole genome shotgun (WGS) entry which is preliminary data.</text>
</comment>